<comment type="caution">
    <text evidence="9">The sequence shown here is derived from an EMBL/GenBank/DDBJ whole genome shotgun (WGS) entry which is preliminary data.</text>
</comment>
<proteinExistence type="inferred from homology"/>
<comment type="similarity">
    <text evidence="2">Belongs to the mitochondrion-specific ribosomal protein mS23 family.</text>
</comment>
<dbReference type="EMBL" id="JANVFU010000001">
    <property type="protein sequence ID" value="KAJ3750630.1"/>
    <property type="molecule type" value="Genomic_DNA"/>
</dbReference>
<evidence type="ECO:0000313" key="10">
    <source>
        <dbReference type="EMBL" id="KAJ3989579.1"/>
    </source>
</evidence>
<gene>
    <name evidence="9" type="ORF">DFH05DRAFT_1455597</name>
    <name evidence="10" type="ORF">F5890DRAFT_1470683</name>
</gene>
<protein>
    <recommendedName>
        <fullName evidence="6">Small ribosomal subunit protein mS23</fullName>
    </recommendedName>
    <alternativeName>
        <fullName evidence="7">37S ribosomal protein S25, mitochondrial</fullName>
    </alternativeName>
</protein>
<evidence type="ECO:0000256" key="3">
    <source>
        <dbReference type="ARBA" id="ARBA00022980"/>
    </source>
</evidence>
<dbReference type="Proteomes" id="UP001163850">
    <property type="component" value="Unassembled WGS sequence"/>
</dbReference>
<evidence type="ECO:0000256" key="1">
    <source>
        <dbReference type="ARBA" id="ARBA00004173"/>
    </source>
</evidence>
<reference evidence="9" key="2">
    <citation type="submission" date="2022-08" db="EMBL/GenBank/DDBJ databases">
        <authorList>
            <consortium name="DOE Joint Genome Institute"/>
            <person name="Min B."/>
            <person name="Sierra-Patev S."/>
            <person name="Naranjo-Ortiz M."/>
            <person name="Looney B."/>
            <person name="Konkel Z."/>
            <person name="Slot J.C."/>
            <person name="Sakamoto Y."/>
            <person name="Steenwyk J.L."/>
            <person name="Rokas A."/>
            <person name="Carro J."/>
            <person name="Camarero S."/>
            <person name="Ferreira P."/>
            <person name="Molpeceres G."/>
            <person name="Ruiz-duenas F.J."/>
            <person name="Serrano A."/>
            <person name="Henrissat B."/>
            <person name="Drula E."/>
            <person name="Hughes K.W."/>
            <person name="Mata J.L."/>
            <person name="Ishikawa N.K."/>
            <person name="Vargas-Isla R."/>
            <person name="Ushijima S."/>
            <person name="Smith C.A."/>
            <person name="Ahrendt S."/>
            <person name="Andreopoulos W."/>
            <person name="He G."/>
            <person name="LaButti K."/>
            <person name="Lipzen A."/>
            <person name="Ng V."/>
            <person name="Riley R."/>
            <person name="Sandor L."/>
            <person name="Barry K."/>
            <person name="Martinez A.T."/>
            <person name="Xiao Y."/>
            <person name="Gibbons J.G."/>
            <person name="Terashima K."/>
            <person name="Hibbett D.S."/>
            <person name="Grigoriev I.V."/>
        </authorList>
    </citation>
    <scope>NUCLEOTIDE SEQUENCE</scope>
    <source>
        <strain evidence="9">TFB7810</strain>
    </source>
</reference>
<accession>A0A9W8PB47</accession>
<dbReference type="GO" id="GO:0005763">
    <property type="term" value="C:mitochondrial small ribosomal subunit"/>
    <property type="evidence" value="ECO:0007669"/>
    <property type="project" value="InterPro"/>
</dbReference>
<dbReference type="EMBL" id="MU801897">
    <property type="protein sequence ID" value="KAJ3989579.1"/>
    <property type="molecule type" value="Genomic_DNA"/>
</dbReference>
<evidence type="ECO:0000256" key="4">
    <source>
        <dbReference type="ARBA" id="ARBA00023128"/>
    </source>
</evidence>
<comment type="subcellular location">
    <subcellularLocation>
        <location evidence="1">Mitochondrion</location>
    </subcellularLocation>
</comment>
<evidence type="ECO:0000256" key="2">
    <source>
        <dbReference type="ARBA" id="ARBA00009864"/>
    </source>
</evidence>
<evidence type="ECO:0000313" key="11">
    <source>
        <dbReference type="Proteomes" id="UP001142393"/>
    </source>
</evidence>
<dbReference type="PANTHER" id="PTHR37799:SF1">
    <property type="entry name" value="SMALL RIBOSOMAL SUBUNIT PROTEIN MS23"/>
    <property type="match status" value="1"/>
</dbReference>
<dbReference type="AlphaFoldDB" id="A0A9W8PB47"/>
<keyword evidence="4" id="KW-0496">Mitochondrion</keyword>
<name>A0A9W8PB47_9AGAR</name>
<organism evidence="9 11">
    <name type="scientific">Lentinula detonsa</name>
    <dbReference type="NCBI Taxonomy" id="2804962"/>
    <lineage>
        <taxon>Eukaryota</taxon>
        <taxon>Fungi</taxon>
        <taxon>Dikarya</taxon>
        <taxon>Basidiomycota</taxon>
        <taxon>Agaricomycotina</taxon>
        <taxon>Agaricomycetes</taxon>
        <taxon>Agaricomycetidae</taxon>
        <taxon>Agaricales</taxon>
        <taxon>Marasmiineae</taxon>
        <taxon>Omphalotaceae</taxon>
        <taxon>Lentinula</taxon>
    </lineage>
</organism>
<reference evidence="9 11" key="3">
    <citation type="journal article" date="2023" name="Proc. Natl. Acad. Sci. U.S.A.">
        <title>A global phylogenomic analysis of the shiitake genus Lentinula.</title>
        <authorList>
            <person name="Sierra-Patev S."/>
            <person name="Min B."/>
            <person name="Naranjo-Ortiz M."/>
            <person name="Looney B."/>
            <person name="Konkel Z."/>
            <person name="Slot J.C."/>
            <person name="Sakamoto Y."/>
            <person name="Steenwyk J.L."/>
            <person name="Rokas A."/>
            <person name="Carro J."/>
            <person name="Camarero S."/>
            <person name="Ferreira P."/>
            <person name="Molpeceres G."/>
            <person name="Ruiz-Duenas F.J."/>
            <person name="Serrano A."/>
            <person name="Henrissat B."/>
            <person name="Drula E."/>
            <person name="Hughes K.W."/>
            <person name="Mata J.L."/>
            <person name="Ishikawa N.K."/>
            <person name="Vargas-Isla R."/>
            <person name="Ushijima S."/>
            <person name="Smith C.A."/>
            <person name="Donoghue J."/>
            <person name="Ahrendt S."/>
            <person name="Andreopoulos W."/>
            <person name="He G."/>
            <person name="LaButti K."/>
            <person name="Lipzen A."/>
            <person name="Ng V."/>
            <person name="Riley R."/>
            <person name="Sandor L."/>
            <person name="Barry K."/>
            <person name="Martinez A.T."/>
            <person name="Xiao Y."/>
            <person name="Gibbons J.G."/>
            <person name="Terashima K."/>
            <person name="Grigoriev I.V."/>
            <person name="Hibbett D."/>
        </authorList>
    </citation>
    <scope>NUCLEOTIDE SEQUENCE [LARGE SCALE GENOMIC DNA]</scope>
    <source>
        <strain evidence="9 11">TFB7810</strain>
    </source>
</reference>
<evidence type="ECO:0000256" key="7">
    <source>
        <dbReference type="ARBA" id="ARBA00035421"/>
    </source>
</evidence>
<sequence>MVRRLASQVHQQVSRLMRGEVIKEPAWYAAVLDNPPLPLPPKSPPNRTAFDLKQQKTSVKSKPKAKPYGPKPFPVYYLEDDIRRQFFRDHPFEAFRPITLAEGQGIEAEHPITGADWTRLRQRGRNPSPDDAIQFTLNLHQHHKVPLSYAYARAIAQFRALRSERHIALTMAIHEAENLGAVWQNSEIAHGFQKEIKSLASWERQSELDEGAMAARKRWRSIALEHTEDREWSKGQEYVRLWKDGFTPRYAPALTEPVKPATQENPKKDVDTFGITKTRAQPVEVPR</sequence>
<dbReference type="InterPro" id="IPR016939">
    <property type="entry name" value="Ribosomal_mS23_fun"/>
</dbReference>
<keyword evidence="5" id="KW-0687">Ribonucleoprotein</keyword>
<dbReference type="Pfam" id="PF13741">
    <property type="entry name" value="MRP-S25"/>
    <property type="match status" value="1"/>
</dbReference>
<keyword evidence="3 9" id="KW-0689">Ribosomal protein</keyword>
<keyword evidence="11" id="KW-1185">Reference proteome</keyword>
<feature type="region of interest" description="Disordered" evidence="8">
    <location>
        <begin position="38"/>
        <end position="67"/>
    </location>
</feature>
<dbReference type="GO" id="GO:0003735">
    <property type="term" value="F:structural constituent of ribosome"/>
    <property type="evidence" value="ECO:0007669"/>
    <property type="project" value="InterPro"/>
</dbReference>
<evidence type="ECO:0000256" key="8">
    <source>
        <dbReference type="SAM" id="MobiDB-lite"/>
    </source>
</evidence>
<evidence type="ECO:0000313" key="9">
    <source>
        <dbReference type="EMBL" id="KAJ3750630.1"/>
    </source>
</evidence>
<evidence type="ECO:0000256" key="5">
    <source>
        <dbReference type="ARBA" id="ARBA00023274"/>
    </source>
</evidence>
<dbReference type="Proteomes" id="UP001142393">
    <property type="component" value="Unassembled WGS sequence"/>
</dbReference>
<evidence type="ECO:0000256" key="6">
    <source>
        <dbReference type="ARBA" id="ARBA00035137"/>
    </source>
</evidence>
<reference evidence="10" key="1">
    <citation type="submission" date="2022-08" db="EMBL/GenBank/DDBJ databases">
        <authorList>
            <consortium name="DOE Joint Genome Institute"/>
            <person name="Min B."/>
            <person name="Riley R."/>
            <person name="Sierra-Patev S."/>
            <person name="Naranjo-Ortiz M."/>
            <person name="Looney B."/>
            <person name="Konkel Z."/>
            <person name="Slot J.C."/>
            <person name="Sakamoto Y."/>
            <person name="Steenwyk J.L."/>
            <person name="Rokas A."/>
            <person name="Carro J."/>
            <person name="Camarero S."/>
            <person name="Ferreira P."/>
            <person name="Molpeceres G."/>
            <person name="Ruiz-Duenas F.J."/>
            <person name="Serrano A."/>
            <person name="Henrissat B."/>
            <person name="Drula E."/>
            <person name="Hughes K.W."/>
            <person name="Mata J.L."/>
            <person name="Ishikawa N.K."/>
            <person name="Vargas-Isla R."/>
            <person name="Ushijima S."/>
            <person name="Smith C.A."/>
            <person name="Ahrendt S."/>
            <person name="Andreopoulos W."/>
            <person name="He G."/>
            <person name="Labutti K."/>
            <person name="Lipzen A."/>
            <person name="Ng V."/>
            <person name="Sandor L."/>
            <person name="Barry K."/>
            <person name="Martinez A.T."/>
            <person name="Xiao Y."/>
            <person name="Gibbons J.G."/>
            <person name="Terashima K."/>
            <person name="Hibbett D.S."/>
            <person name="Grigoriev I.V."/>
        </authorList>
    </citation>
    <scope>NUCLEOTIDE SEQUENCE</scope>
    <source>
        <strain evidence="10">TFB7829</strain>
    </source>
</reference>
<accession>A0AA38Q8G1</accession>
<dbReference type="PANTHER" id="PTHR37799">
    <property type="entry name" value="37S RIBOSOMAL PROTEIN S25, MITOCHONDRIAL"/>
    <property type="match status" value="1"/>
</dbReference>